<feature type="region of interest" description="Disordered" evidence="1">
    <location>
        <begin position="27"/>
        <end position="50"/>
    </location>
</feature>
<dbReference type="Proteomes" id="UP000472272">
    <property type="component" value="Unplaced"/>
</dbReference>
<reference evidence="3" key="1">
    <citation type="submission" date="2025-08" db="UniProtKB">
        <authorList>
            <consortium name="Ensembl"/>
        </authorList>
    </citation>
    <scope>IDENTIFICATION</scope>
</reference>
<protein>
    <submittedName>
        <fullName evidence="3">Uncharacterized protein</fullName>
    </submittedName>
</protein>
<accession>A0A670KE98</accession>
<evidence type="ECO:0000256" key="2">
    <source>
        <dbReference type="SAM" id="SignalP"/>
    </source>
</evidence>
<reference evidence="3" key="2">
    <citation type="submission" date="2025-09" db="UniProtKB">
        <authorList>
            <consortium name="Ensembl"/>
        </authorList>
    </citation>
    <scope>IDENTIFICATION</scope>
</reference>
<evidence type="ECO:0000256" key="1">
    <source>
        <dbReference type="SAM" id="MobiDB-lite"/>
    </source>
</evidence>
<evidence type="ECO:0000313" key="3">
    <source>
        <dbReference type="Ensembl" id="ENSPMRP00000035718.1"/>
    </source>
</evidence>
<feature type="signal peptide" evidence="2">
    <location>
        <begin position="1"/>
        <end position="22"/>
    </location>
</feature>
<dbReference type="AlphaFoldDB" id="A0A670KE98"/>
<dbReference type="Ensembl" id="ENSPMRT00000037860.1">
    <property type="protein sequence ID" value="ENSPMRP00000035718.1"/>
    <property type="gene ID" value="ENSPMRG00000023082.1"/>
</dbReference>
<keyword evidence="4" id="KW-1185">Reference proteome</keyword>
<name>A0A670KE98_PODMU</name>
<proteinExistence type="predicted"/>
<feature type="chain" id="PRO_5025486265" evidence="2">
    <location>
        <begin position="23"/>
        <end position="223"/>
    </location>
</feature>
<sequence>MQMVSSLINKTIACILITVIHGHNTPKDSEALSTGCPQGPAPKDGNEPKGVKEEYVLPAHSMTRTVSGPLISEMPVQALKSNDSGSVESVATFYKPNFAWSAFRPPYSYRPTSSTLLEHSVSLYENHLLPASEPPLDYSLRFSPDMDTYHCVICNKVSSPWTMGDKSVALLMLDYSFHHPWPYLLGLMGVYLNIFPPPFGQERLPRRLTDHLSKKHSCQVSLI</sequence>
<evidence type="ECO:0000313" key="4">
    <source>
        <dbReference type="Proteomes" id="UP000472272"/>
    </source>
</evidence>
<keyword evidence="2" id="KW-0732">Signal</keyword>
<organism evidence="3 4">
    <name type="scientific">Podarcis muralis</name>
    <name type="common">Wall lizard</name>
    <name type="synonym">Lacerta muralis</name>
    <dbReference type="NCBI Taxonomy" id="64176"/>
    <lineage>
        <taxon>Eukaryota</taxon>
        <taxon>Metazoa</taxon>
        <taxon>Chordata</taxon>
        <taxon>Craniata</taxon>
        <taxon>Vertebrata</taxon>
        <taxon>Euteleostomi</taxon>
        <taxon>Lepidosauria</taxon>
        <taxon>Squamata</taxon>
        <taxon>Bifurcata</taxon>
        <taxon>Unidentata</taxon>
        <taxon>Episquamata</taxon>
        <taxon>Laterata</taxon>
        <taxon>Lacertibaenia</taxon>
        <taxon>Lacertidae</taxon>
        <taxon>Podarcis</taxon>
    </lineage>
</organism>